<reference evidence="2" key="1">
    <citation type="journal article" date="2020" name="Nature">
        <title>Giant virus diversity and host interactions through global metagenomics.</title>
        <authorList>
            <person name="Schulz F."/>
            <person name="Roux S."/>
            <person name="Paez-Espino D."/>
            <person name="Jungbluth S."/>
            <person name="Walsh D.A."/>
            <person name="Denef V.J."/>
            <person name="McMahon K.D."/>
            <person name="Konstantinidis K.T."/>
            <person name="Eloe-Fadrosh E.A."/>
            <person name="Kyrpides N.C."/>
            <person name="Woyke T."/>
        </authorList>
    </citation>
    <scope>NUCLEOTIDE SEQUENCE</scope>
    <source>
        <strain evidence="2">GVMAG-S-3300002307-41</strain>
    </source>
</reference>
<dbReference type="AlphaFoldDB" id="A0A6C0KDW2"/>
<feature type="transmembrane region" description="Helical" evidence="1">
    <location>
        <begin position="107"/>
        <end position="125"/>
    </location>
</feature>
<organism evidence="2">
    <name type="scientific">viral metagenome</name>
    <dbReference type="NCBI Taxonomy" id="1070528"/>
    <lineage>
        <taxon>unclassified sequences</taxon>
        <taxon>metagenomes</taxon>
        <taxon>organismal metagenomes</taxon>
    </lineage>
</organism>
<keyword evidence="1" id="KW-1133">Transmembrane helix</keyword>
<evidence type="ECO:0000256" key="1">
    <source>
        <dbReference type="SAM" id="Phobius"/>
    </source>
</evidence>
<keyword evidence="1" id="KW-0812">Transmembrane</keyword>
<name>A0A6C0KDW2_9ZZZZ</name>
<protein>
    <submittedName>
        <fullName evidence="2">Uncharacterized protein</fullName>
    </submittedName>
</protein>
<dbReference type="EMBL" id="MN740866">
    <property type="protein sequence ID" value="QHU15543.1"/>
    <property type="molecule type" value="Genomic_DNA"/>
</dbReference>
<keyword evidence="1" id="KW-0472">Membrane</keyword>
<accession>A0A6C0KDW2</accession>
<proteinExistence type="predicted"/>
<sequence length="126" mass="13964">MDNQFNTLMRSYHDNYLQYKLTGNPKYQIAYEAAEKGLDSIILSKNKQVESDTQNIQNTIGADAENKMKDVKSQSVHLGQGLVDEHDAEVASEMRLSTPVQTPSTPIFQYVAIGIMVATIVALSVV</sequence>
<evidence type="ECO:0000313" key="2">
    <source>
        <dbReference type="EMBL" id="QHU15543.1"/>
    </source>
</evidence>